<accession>W5S6Q4</accession>
<dbReference type="RefSeq" id="YP_009001347.1">
    <property type="nucleotide sequence ID" value="NC_023423.1"/>
</dbReference>
<gene>
    <name evidence="1" type="ORF">pv_446</name>
</gene>
<keyword evidence="2" id="KW-1185">Reference proteome</keyword>
<name>W5S6Q4_9VIRU</name>
<dbReference type="Proteomes" id="UP000202176">
    <property type="component" value="Segment"/>
</dbReference>
<protein>
    <submittedName>
        <fullName evidence="1">VETF-like early transcription factor large subunit</fullName>
    </submittedName>
</protein>
<dbReference type="GeneID" id="18266473"/>
<dbReference type="Pfam" id="PF19061">
    <property type="entry name" value="DUF5757"/>
    <property type="match status" value="1"/>
</dbReference>
<evidence type="ECO:0000313" key="1">
    <source>
        <dbReference type="EMBL" id="AHH02012.1"/>
    </source>
</evidence>
<evidence type="ECO:0000313" key="2">
    <source>
        <dbReference type="Proteomes" id="UP000202176"/>
    </source>
</evidence>
<reference evidence="1 2" key="1">
    <citation type="journal article" date="2014" name="Proc. Natl. Acad. Sci. U.S.A.">
        <title>Thirty-thousand-year-old distant relative of giant icosahedral DNA viruses with a pandoravirus morphology.</title>
        <authorList>
            <person name="Legendre M."/>
            <person name="Bartoli J."/>
            <person name="Shmakova L."/>
            <person name="Jeudy S."/>
            <person name="Labadie K."/>
            <person name="Adrait A."/>
            <person name="Lescot M."/>
            <person name="Poirot O."/>
            <person name="Bertaux L."/>
            <person name="Bruley C."/>
            <person name="Coute Y."/>
            <person name="Rivkina E."/>
            <person name="Abergel C."/>
            <person name="Claverie J.M."/>
        </authorList>
    </citation>
    <scope>NUCLEOTIDE SEQUENCE [LARGE SCALE GENOMIC DNA]</scope>
    <source>
        <strain evidence="1">P1084-T</strain>
    </source>
</reference>
<sequence length="1268" mass="142894">METSSSTLEEALTVSPFDNEISLIYKAARKSNSPARLMIRVVRGERNSIEDQDLNSYLSIRDLIPLLLSQTSDLAAIYSQISNLSPLGLSPTDLAMSFLVFNLNSVVAVPEEQPNPRTGLLPSIFTALENSLPQINALLVSEGLSEIRTVEDLQFSYLQWSEGYSAQLIRDADYLDYLIELQKLLAEQAPLPDSDLGFDRVTVAARPTFLSRRAAISSSFNGTEPSQDLADEIFDQAIVSREVPFLSFTNSEGKTSTKLWNGGSFDMKTVLPSEPPETNSFFLLVWSGQGQEKVTKESFSRVRYDLSNHQLLAESPIRGGRNESVILGRISASLPIQIGETSIFRLGGGFRIYGAEVVPSLFLDMVLNQPIFYSYVYVEESYKPSYEKKKLILHFRSVTTTDEASFEVPNQKSTLASSVVASVTQFESIGEKVNIRTPQGVEEQTLPVGTSYLSFNILRADNRQAAQQFQQVINRLIRFYLDNVAEVRQVYTLIFPEASYQNQVKRRRKERADGGGKITILRQLAPDIFVDGYARKCQCKYQPIIIPNEEVEDWQNKTFERKGQVYRRQVLRYPRDNPRFNFVCPNDAFPYPGVKANRTLPNFEEYPYIPCCEGSDQMAPTSNSYFREYYQGVPKTRREQARKGRITTSKIVSFGRDGSLPAALTSFLSSFFNSRTDFARIGVPRSINSMISCLLLATQQGVSSLSDIEIENFSRNIRRNLAVSPFLLKQELYDLTPEEISFRLTSNTLFFDPALFYRALEEVFAVNIYTFTIRTTSKNNFVAVFDVPRHRLFHARIFRSRPVVLIYKNVGSESDALVYPQCELIRDELSGSSVFGEELNAELFRTFTSFHSVSIWSPPPIGSEEKGILSSILNYSDPVSGLPQASSQIVDDYGKLRGLNFEYSGNLLTVYFPPSQPLNLLSGQGRLNDPTVVLTLFPGASGASYEGVSEQSTGRVTGIWFPAFGSEFTFYFPIAPVPTETFNPPLKVGPPSPFPSSQQITSNLVTSYDDLRLKRDIFLQLISWFFLLTRRAWPQEGLDDQVGWFRQNFISIGNDSQSNYSFDSISRILPTISTIDQATEFLNSFPGMIRNKRIYLYNGKFAEGILYFLKGIVSTYSIESLALPQQITSIPFQRQPFTSLFENWEQLQKWNRETSGNVASQVRNSLSVSLSGNSEPFYYLSGKLYLVQNVKDSTLGPTLNVAITWQNQHVNPGFLAETFQGDYPPYRLYYIKADGKLAILQDKSEGSDSFIEFVDYGGGKYAALLPLN</sequence>
<dbReference type="EMBL" id="KF740664">
    <property type="protein sequence ID" value="AHH02012.1"/>
    <property type="molecule type" value="Genomic_DNA"/>
</dbReference>
<proteinExistence type="predicted"/>
<dbReference type="KEGG" id="vg:18266473"/>
<dbReference type="InterPro" id="IPR043920">
    <property type="entry name" value="DUF5757"/>
</dbReference>
<organism evidence="1 2">
    <name type="scientific">Pithovirus sibericum</name>
    <dbReference type="NCBI Taxonomy" id="1450746"/>
    <lineage>
        <taxon>Viruses</taxon>
        <taxon>Pithoviruses</taxon>
        <taxon>Orthopithovirinae</taxon>
        <taxon>Alphapithovirus</taxon>
        <taxon>Alphapithovirus sibericum</taxon>
    </lineage>
</organism>